<comment type="caution">
    <text evidence="1">The sequence shown here is derived from an EMBL/GenBank/DDBJ whole genome shotgun (WGS) entry which is preliminary data.</text>
</comment>
<evidence type="ECO:0000313" key="1">
    <source>
        <dbReference type="EMBL" id="KAH9295754.1"/>
    </source>
</evidence>
<dbReference type="AlphaFoldDB" id="A0AA38CFQ1"/>
<sequence length="50" mass="5441">CLGMQKATGYCTFIFRGRVQGSSYSESADSLASTVIDRVWIPTGFTDCTL</sequence>
<reference evidence="1 2" key="1">
    <citation type="journal article" date="2021" name="Nat. Plants">
        <title>The Taxus genome provides insights into paclitaxel biosynthesis.</title>
        <authorList>
            <person name="Xiong X."/>
            <person name="Gou J."/>
            <person name="Liao Q."/>
            <person name="Li Y."/>
            <person name="Zhou Q."/>
            <person name="Bi G."/>
            <person name="Li C."/>
            <person name="Du R."/>
            <person name="Wang X."/>
            <person name="Sun T."/>
            <person name="Guo L."/>
            <person name="Liang H."/>
            <person name="Lu P."/>
            <person name="Wu Y."/>
            <person name="Zhang Z."/>
            <person name="Ro D.K."/>
            <person name="Shang Y."/>
            <person name="Huang S."/>
            <person name="Yan J."/>
        </authorList>
    </citation>
    <scope>NUCLEOTIDE SEQUENCE [LARGE SCALE GENOMIC DNA]</scope>
    <source>
        <strain evidence="1">Ta-2019</strain>
    </source>
</reference>
<dbReference type="Proteomes" id="UP000824469">
    <property type="component" value="Unassembled WGS sequence"/>
</dbReference>
<feature type="non-terminal residue" evidence="1">
    <location>
        <position position="1"/>
    </location>
</feature>
<keyword evidence="2" id="KW-1185">Reference proteome</keyword>
<proteinExistence type="predicted"/>
<name>A0AA38CFQ1_TAXCH</name>
<dbReference type="EMBL" id="JAHRHJ020000011">
    <property type="protein sequence ID" value="KAH9295754.1"/>
    <property type="molecule type" value="Genomic_DNA"/>
</dbReference>
<gene>
    <name evidence="1" type="ORF">KI387_039342</name>
</gene>
<evidence type="ECO:0000313" key="2">
    <source>
        <dbReference type="Proteomes" id="UP000824469"/>
    </source>
</evidence>
<organism evidence="1 2">
    <name type="scientific">Taxus chinensis</name>
    <name type="common">Chinese yew</name>
    <name type="synonym">Taxus wallichiana var. chinensis</name>
    <dbReference type="NCBI Taxonomy" id="29808"/>
    <lineage>
        <taxon>Eukaryota</taxon>
        <taxon>Viridiplantae</taxon>
        <taxon>Streptophyta</taxon>
        <taxon>Embryophyta</taxon>
        <taxon>Tracheophyta</taxon>
        <taxon>Spermatophyta</taxon>
        <taxon>Pinopsida</taxon>
        <taxon>Pinidae</taxon>
        <taxon>Conifers II</taxon>
        <taxon>Cupressales</taxon>
        <taxon>Taxaceae</taxon>
        <taxon>Taxus</taxon>
    </lineage>
</organism>
<feature type="non-terminal residue" evidence="1">
    <location>
        <position position="50"/>
    </location>
</feature>
<accession>A0AA38CFQ1</accession>
<protein>
    <submittedName>
        <fullName evidence="1">Uncharacterized protein</fullName>
    </submittedName>
</protein>